<reference evidence="1 2" key="1">
    <citation type="submission" date="2014-07" db="EMBL/GenBank/DDBJ databases">
        <authorList>
            <person name="Zhang J.E."/>
            <person name="Yang H."/>
            <person name="Guo J."/>
            <person name="Deng Z."/>
            <person name="Luo H."/>
            <person name="Luo M."/>
            <person name="Zhao B."/>
        </authorList>
    </citation>
    <scope>NUCLEOTIDE SEQUENCE [LARGE SCALE GENOMIC DNA]</scope>
    <source>
        <strain evidence="1 2">1CP</strain>
    </source>
</reference>
<dbReference type="Proteomes" id="UP000186108">
    <property type="component" value="Chromosome"/>
</dbReference>
<organism evidence="1 2">
    <name type="scientific">Rhodococcus opacus</name>
    <name type="common">Nocardia opaca</name>
    <dbReference type="NCBI Taxonomy" id="37919"/>
    <lineage>
        <taxon>Bacteria</taxon>
        <taxon>Bacillati</taxon>
        <taxon>Actinomycetota</taxon>
        <taxon>Actinomycetes</taxon>
        <taxon>Mycobacteriales</taxon>
        <taxon>Nocardiaceae</taxon>
        <taxon>Rhodococcus</taxon>
    </lineage>
</organism>
<evidence type="ECO:0000313" key="2">
    <source>
        <dbReference type="Proteomes" id="UP000186108"/>
    </source>
</evidence>
<protein>
    <submittedName>
        <fullName evidence="1">Uncharacterized protein</fullName>
    </submittedName>
</protein>
<proteinExistence type="predicted"/>
<gene>
    <name evidence="1" type="ORF">R1CP_20340</name>
</gene>
<dbReference type="EMBL" id="CP009111">
    <property type="protein sequence ID" value="ANS28748.1"/>
    <property type="molecule type" value="Genomic_DNA"/>
</dbReference>
<evidence type="ECO:0000313" key="1">
    <source>
        <dbReference type="EMBL" id="ANS28748.1"/>
    </source>
</evidence>
<accession>A0A1B1K866</accession>
<sequence>MDFYDVPKYVDHAVAEATPFFRENLAAHCEGATPASELPR</sequence>
<dbReference type="AlphaFoldDB" id="A0A1B1K866"/>
<name>A0A1B1K866_RHOOP</name>